<feature type="domain" description="WWE" evidence="9">
    <location>
        <begin position="1583"/>
        <end position="1661"/>
    </location>
</feature>
<dbReference type="SUPFAM" id="SSF56399">
    <property type="entry name" value="ADP-ribosylation"/>
    <property type="match status" value="1"/>
</dbReference>
<dbReference type="FunCoup" id="A0A3Q1JL24">
    <property type="interactions" value="200"/>
</dbReference>
<dbReference type="SMART" id="SM00506">
    <property type="entry name" value="A1pp"/>
    <property type="match status" value="3"/>
</dbReference>
<keyword evidence="2 7" id="KW-0328">Glycosyltransferase</keyword>
<dbReference type="GO" id="GO:1990404">
    <property type="term" value="F:NAD+-protein mono-ADP-ribosyltransferase activity"/>
    <property type="evidence" value="ECO:0007669"/>
    <property type="project" value="TreeGrafter"/>
</dbReference>
<reference evidence="12" key="1">
    <citation type="submission" date="2021-04" db="EMBL/GenBank/DDBJ databases">
        <authorList>
            <consortium name="Wellcome Sanger Institute Data Sharing"/>
        </authorList>
    </citation>
    <scope>NUCLEOTIDE SEQUENCE [LARGE SCALE GENOMIC DNA]</scope>
</reference>
<dbReference type="GO" id="GO:0003714">
    <property type="term" value="F:transcription corepressor activity"/>
    <property type="evidence" value="ECO:0007669"/>
    <property type="project" value="TreeGrafter"/>
</dbReference>
<dbReference type="SUPFAM" id="SSF52949">
    <property type="entry name" value="Macro domain-like"/>
    <property type="match status" value="3"/>
</dbReference>
<dbReference type="Gene3D" id="3.30.720.50">
    <property type="match status" value="1"/>
</dbReference>
<dbReference type="Pfam" id="PF23253">
    <property type="entry name" value="KH_PARP14_6"/>
    <property type="match status" value="1"/>
</dbReference>
<organism evidence="12 13">
    <name type="scientific">Anabas testudineus</name>
    <name type="common">Climbing perch</name>
    <name type="synonym">Anthias testudineus</name>
    <dbReference type="NCBI Taxonomy" id="64144"/>
    <lineage>
        <taxon>Eukaryota</taxon>
        <taxon>Metazoa</taxon>
        <taxon>Chordata</taxon>
        <taxon>Craniata</taxon>
        <taxon>Vertebrata</taxon>
        <taxon>Euteleostomi</taxon>
        <taxon>Actinopterygii</taxon>
        <taxon>Neopterygii</taxon>
        <taxon>Teleostei</taxon>
        <taxon>Neoteleostei</taxon>
        <taxon>Acanthomorphata</taxon>
        <taxon>Anabantaria</taxon>
        <taxon>Anabantiformes</taxon>
        <taxon>Anabantoidei</taxon>
        <taxon>Anabantidae</taxon>
        <taxon>Anabas</taxon>
    </lineage>
</organism>
<dbReference type="GeneID" id="113173268"/>
<dbReference type="InterPro" id="IPR054596">
    <property type="entry name" value="PARP14_WWE"/>
</dbReference>
<sequence>MADAYSFPVLVELEENDTPRLKNKLVKYFQSKKSGGGDCEVDYEHGSRTATLRFRTEEDQKNVCRRETHQISLDKGVLKMTVRLPADETTAQETSPEKFDKKSEPIIVKTIMAPPAEKKRRVHAPQKFLESNQERWSCLHISSNTDIDINLQGPAANVPVNNKQSSADEVTPAAEVQGDAKHGDDDTPDEELCSTMAVVGNINETLSQEFLEMLVENILRGLKASDSESLSQSYTLEIIPHISSAVVTFQSGKENTNFMTRCPENKTFKKNKLSVCSLEVTKKVLAEDIQNLSEDIIRLYFENEGGDVEDIVLNQVEQSAIITFKEHQAVRNILKKNKHRIRQEEISVYPFYESLGIALYGKDKPPLKLPATISESIDDAMGRYLNRNQSASATIHRDLAKHFCKADFTNQSTVYLSPVSSLLHQKDAKVMIKEWRDTVKSAFAQAMSKFRSLKFHPDSEAWQESEEKLRQMLEKEDVDLISEKASGDLFVVGLVEQVNRLEKPLSEVLNKIAKRVRREKSSITQEIKMSPSTFHILCQDGLQDKLLQVYPELKISFKKDCQDLTVTGLNDEIFAASKVMYDAMFALKRQNLDIDQYVFDLLKDEEQEELTNTLLISNGINAAFEISTHRVQLLAVSERDLSSAEGHLGRLLISHFIDVEDSNVLQKPEWKHLVSQLEKANSKSCRKIRINTTGQQAVVSGHRESVMKVSEELDDFLKQNAHVEEAVVVNHNAIVEYFKLDTSRLKTFQDRVVMSYRKDSISLSGSRADVSNCKTLVEELVSSVFFESLKVAKAGAKKFFKDKESMYVNSLLSETHCLVQLVDEISVGQDDLAHRQVPKPVYQLQTPDGVEIAVCKADMCHYPVYAVVNSSNQDLNLNGGLGGALLKAAGPQLQDECDKVINVRGPLKPGDCVLTNAGGQLWCKKVIHAIGPKFDPAKPPKALALLRKAVKESLELAEMHNIISVALPVISRGQGFPLNLCAITIVKAAKEYCDEKFDDNTLKKIHFVNNDDGAVQAMEAAVRQEFGNHGVSHSQQTPQTKAIKAPLGSDPNCLGQVKTKEGLEIILVKGNIENATTEVTVNTVFEDLALNRGAVSNAILQEAGPTLQQLVKAKNASGIVGEIIVTDGCKLKSKQVFHAVSPHWDKGQGTADKILRGIFKDCMEKAENTGLTSISFPAIGTGNLRFPKDLVVNLMLDEILAFSSKKQPKHLKKVMIILYSGDAQTIQVFSKEFKKKFPNATVIPVSASSPQSQGPFSKVTSSSTMHETKMGSVAIQVVTGDITKETTDVIVNSSNESFSLKSGVSKAILDAAGQAVETECQNLVAAQSNPAMIMTQPGNLKCKKILHLVGQTDPVKIKNTVKDALQMCVKNTYTSVSFPAIGTGQGSVQPGQVADAMLDAVIDVLNSNPSVPLKTIRIVIFQPPMLKDFYNSMEERAKIEASDTKEKGGFWGNIGSKIKSLFVGTADKPQKEGDFVIEALKVDPACFHICGNSQTDVDSAKKWINDLISKELYSSNIQDNAIHSFSDADYKHLENIQKTLGVSIRTESKKGQASVTIEGLSKDVLEGSNVIHEMLRKARDKQVLEKNIELAGTVADWQYQQQGFQFQSFDAMTNYNLEQALENNQKTVKVTIKGQDYTVTMPSGPATDSQGRTLNIKRIDKLKDDDIPEHWDAMPANTTCQAITIKAGTGEYDEVQNLFKASCNRTITKIERIQNPGLWKSLQVKRRDMEQRNGHGNNVRRLFHGTCHTTVDWINEHGFNRSYAGRNATYYGNGTYFAVNASYSAHDTYSKPNTNGEKFMYLCQVLTGDFSLGQQGMIVPPEKSTGSVQKYDSVVDNMSKPSMFVIFHDSQACPEYLITFK</sequence>
<dbReference type="InterPro" id="IPR012317">
    <property type="entry name" value="Poly(ADP-ribose)pol_cat_dom"/>
</dbReference>
<dbReference type="PROSITE" id="PS51154">
    <property type="entry name" value="MACRO"/>
    <property type="match status" value="3"/>
</dbReference>
<keyword evidence="4 7" id="KW-0520">NAD</keyword>
<evidence type="ECO:0000256" key="8">
    <source>
        <dbReference type="SAM" id="MobiDB-lite"/>
    </source>
</evidence>
<feature type="domain" description="PARP catalytic" evidence="10">
    <location>
        <begin position="1665"/>
        <end position="1861"/>
    </location>
</feature>
<dbReference type="InterPro" id="IPR057045">
    <property type="entry name" value="PARP14_KH_3"/>
</dbReference>
<dbReference type="Pfam" id="PF23249">
    <property type="entry name" value="KH_PARP14_3"/>
    <property type="match status" value="1"/>
</dbReference>
<evidence type="ECO:0000259" key="10">
    <source>
        <dbReference type="PROSITE" id="PS51059"/>
    </source>
</evidence>
<dbReference type="InterPro" id="IPR057043">
    <property type="entry name" value="PARP14_KH_2"/>
</dbReference>
<dbReference type="GO" id="GO:0003950">
    <property type="term" value="F:NAD+ poly-ADP-ribosyltransferase activity"/>
    <property type="evidence" value="ECO:0007669"/>
    <property type="project" value="UniProtKB-UniRule"/>
</dbReference>
<keyword evidence="5" id="KW-0539">Nucleus</keyword>
<dbReference type="CDD" id="cd02903">
    <property type="entry name" value="Macro_BAL-like"/>
    <property type="match status" value="2"/>
</dbReference>
<dbReference type="GO" id="GO:0070212">
    <property type="term" value="P:protein poly-ADP-ribosylation"/>
    <property type="evidence" value="ECO:0007669"/>
    <property type="project" value="TreeGrafter"/>
</dbReference>
<dbReference type="Ensembl" id="ENSATET00000015729.3">
    <property type="protein sequence ID" value="ENSATEP00000015486.1"/>
    <property type="gene ID" value="ENSATEG00000010770.3"/>
</dbReference>
<dbReference type="GeneTree" id="ENSGT00940000154311"/>
<protein>
    <recommendedName>
        <fullName evidence="7">Poly [ADP-ribose] polymerase</fullName>
        <shortName evidence="7">PARP</shortName>
        <ecNumber evidence="7">2.4.2.-</ecNumber>
    </recommendedName>
</protein>
<dbReference type="PANTHER" id="PTHR14453:SF89">
    <property type="entry name" value="PROTEIN MONO-ADP-RIBOSYLTRANSFERASE PARP14"/>
    <property type="match status" value="1"/>
</dbReference>
<dbReference type="EC" id="2.4.2.-" evidence="7"/>
<name>A0A3Q1JL24_ANATE</name>
<accession>A0A3Q1JL24</accession>
<dbReference type="GO" id="GO:0005634">
    <property type="term" value="C:nucleus"/>
    <property type="evidence" value="ECO:0007669"/>
    <property type="project" value="UniProtKB-SubCell"/>
</dbReference>
<evidence type="ECO:0000313" key="12">
    <source>
        <dbReference type="Ensembl" id="ENSATEP00000015486.1"/>
    </source>
</evidence>
<dbReference type="GO" id="GO:0005737">
    <property type="term" value="C:cytoplasm"/>
    <property type="evidence" value="ECO:0007669"/>
    <property type="project" value="TreeGrafter"/>
</dbReference>
<dbReference type="InParanoid" id="A0A3Q1JL24"/>
<dbReference type="PANTHER" id="PTHR14453">
    <property type="entry name" value="PARP/ZINC FINGER CCCH TYPE DOMAIN CONTAINING PROTEIN"/>
    <property type="match status" value="1"/>
</dbReference>
<evidence type="ECO:0000256" key="1">
    <source>
        <dbReference type="ARBA" id="ARBA00004123"/>
    </source>
</evidence>
<dbReference type="FunFam" id="3.90.228.10:FF:000008">
    <property type="entry name" value="Poly [ADP-ribose] polymerase"/>
    <property type="match status" value="1"/>
</dbReference>
<dbReference type="Pfam" id="PF23254">
    <property type="entry name" value="KH_PARP14_8"/>
    <property type="match status" value="1"/>
</dbReference>
<comment type="similarity">
    <text evidence="6">Belongs to the ARTD/PARP family.</text>
</comment>
<dbReference type="CTD" id="791754"/>
<comment type="subcellular location">
    <subcellularLocation>
        <location evidence="1">Nucleus</location>
    </subcellularLocation>
</comment>
<dbReference type="SUPFAM" id="SSF117839">
    <property type="entry name" value="WWE domain"/>
    <property type="match status" value="1"/>
</dbReference>
<reference evidence="12" key="3">
    <citation type="submission" date="2025-09" db="UniProtKB">
        <authorList>
            <consortium name="Ensembl"/>
        </authorList>
    </citation>
    <scope>IDENTIFICATION</scope>
</reference>
<dbReference type="Pfam" id="PF23252">
    <property type="entry name" value="KH_PARP14_5"/>
    <property type="match status" value="1"/>
</dbReference>
<dbReference type="PROSITE" id="PS51059">
    <property type="entry name" value="PARP_CATALYTIC"/>
    <property type="match status" value="1"/>
</dbReference>
<dbReference type="Pfam" id="PF23251">
    <property type="entry name" value="KH_PARP14_4"/>
    <property type="match status" value="1"/>
</dbReference>
<dbReference type="InterPro" id="IPR057047">
    <property type="entry name" value="PARP14_KH_5"/>
</dbReference>
<dbReference type="Pfam" id="PF23085">
    <property type="entry name" value="RRM_PARP14_3"/>
    <property type="match status" value="1"/>
</dbReference>
<dbReference type="Pfam" id="PF23222">
    <property type="entry name" value="RRM_PARP14_1"/>
    <property type="match status" value="1"/>
</dbReference>
<proteinExistence type="inferred from homology"/>
<evidence type="ECO:0000256" key="4">
    <source>
        <dbReference type="ARBA" id="ARBA00023027"/>
    </source>
</evidence>
<dbReference type="Proteomes" id="UP000265040">
    <property type="component" value="Chromosome 21"/>
</dbReference>
<evidence type="ECO:0000259" key="11">
    <source>
        <dbReference type="PROSITE" id="PS51154"/>
    </source>
</evidence>
<dbReference type="InterPro" id="IPR037197">
    <property type="entry name" value="WWE_dom_sf"/>
</dbReference>
<reference evidence="12" key="2">
    <citation type="submission" date="2025-08" db="UniProtKB">
        <authorList>
            <consortium name="Ensembl"/>
        </authorList>
    </citation>
    <scope>IDENTIFICATION</scope>
</reference>
<keyword evidence="13" id="KW-1185">Reference proteome</keyword>
<dbReference type="RefSeq" id="XP_026232454.1">
    <property type="nucleotide sequence ID" value="XM_026376669.1"/>
</dbReference>
<dbReference type="OrthoDB" id="6133115at2759"/>
<feature type="domain" description="Macro" evidence="11">
    <location>
        <begin position="1052"/>
        <end position="1237"/>
    </location>
</feature>
<evidence type="ECO:0000256" key="5">
    <source>
        <dbReference type="ARBA" id="ARBA00023242"/>
    </source>
</evidence>
<keyword evidence="3 7" id="KW-0808">Transferase</keyword>
<evidence type="ECO:0000256" key="7">
    <source>
        <dbReference type="RuleBase" id="RU362114"/>
    </source>
</evidence>
<dbReference type="InterPro" id="IPR043472">
    <property type="entry name" value="Macro_dom-like"/>
</dbReference>
<feature type="region of interest" description="Disordered" evidence="8">
    <location>
        <begin position="161"/>
        <end position="188"/>
    </location>
</feature>
<dbReference type="Gene3D" id="3.90.228.10">
    <property type="match status" value="1"/>
</dbReference>
<dbReference type="InterPro" id="IPR057049">
    <property type="entry name" value="PARP14_KH_8"/>
</dbReference>
<evidence type="ECO:0000313" key="13">
    <source>
        <dbReference type="Proteomes" id="UP000265040"/>
    </source>
</evidence>
<dbReference type="InterPro" id="IPR057046">
    <property type="entry name" value="PARP14_KH_4"/>
</dbReference>
<dbReference type="InterPro" id="IPR057048">
    <property type="entry name" value="PARP14_KH_6"/>
</dbReference>
<evidence type="ECO:0000256" key="2">
    <source>
        <dbReference type="ARBA" id="ARBA00022676"/>
    </source>
</evidence>
<feature type="domain" description="Macro" evidence="11">
    <location>
        <begin position="1262"/>
        <end position="1437"/>
    </location>
</feature>
<dbReference type="Pfam" id="PF23245">
    <property type="entry name" value="RRM_PARP14_2"/>
    <property type="match status" value="1"/>
</dbReference>
<dbReference type="CDD" id="cd01439">
    <property type="entry name" value="TCCD_inducible_PARP_like"/>
    <property type="match status" value="1"/>
</dbReference>
<dbReference type="Pfam" id="PF23084">
    <property type="entry name" value="KH_PARP14_1"/>
    <property type="match status" value="1"/>
</dbReference>
<dbReference type="InterPro" id="IPR057044">
    <property type="entry name" value="PARP14_KH_1"/>
</dbReference>
<dbReference type="Pfam" id="PF23248">
    <property type="entry name" value="KH_PARP14_2"/>
    <property type="match status" value="1"/>
</dbReference>
<dbReference type="Pfam" id="PF22005">
    <property type="entry name" value="WWE_1"/>
    <property type="match status" value="1"/>
</dbReference>
<dbReference type="InterPro" id="IPR057050">
    <property type="entry name" value="RRM_PARP14_2"/>
</dbReference>
<dbReference type="Pfam" id="PF01661">
    <property type="entry name" value="Macro"/>
    <property type="match status" value="3"/>
</dbReference>
<dbReference type="Gene3D" id="3.40.220.10">
    <property type="entry name" value="Leucine Aminopeptidase, subunit E, domain 1"/>
    <property type="match status" value="3"/>
</dbReference>
<dbReference type="InterPro" id="IPR002589">
    <property type="entry name" value="Macro_dom"/>
</dbReference>
<dbReference type="STRING" id="64144.ENSATEP00000015486"/>
<evidence type="ECO:0000256" key="3">
    <source>
        <dbReference type="ARBA" id="ARBA00022679"/>
    </source>
</evidence>
<evidence type="ECO:0000256" key="6">
    <source>
        <dbReference type="ARBA" id="ARBA00024347"/>
    </source>
</evidence>
<dbReference type="InterPro" id="IPR004170">
    <property type="entry name" value="WWE_dom"/>
</dbReference>
<dbReference type="Pfam" id="PF00644">
    <property type="entry name" value="PARP"/>
    <property type="match status" value="1"/>
</dbReference>
<evidence type="ECO:0000259" key="9">
    <source>
        <dbReference type="PROSITE" id="PS50918"/>
    </source>
</evidence>
<feature type="domain" description="Macro" evidence="11">
    <location>
        <begin position="839"/>
        <end position="1026"/>
    </location>
</feature>
<dbReference type="InterPro" id="IPR052056">
    <property type="entry name" value="Mono-ARTD/PARP"/>
</dbReference>
<dbReference type="PROSITE" id="PS50918">
    <property type="entry name" value="WWE"/>
    <property type="match status" value="1"/>
</dbReference>
<dbReference type="InterPro" id="IPR012677">
    <property type="entry name" value="Nucleotide-bd_a/b_plait_sf"/>
</dbReference>
<dbReference type="Gene3D" id="3.30.70.330">
    <property type="match status" value="2"/>
</dbReference>
<dbReference type="GO" id="GO:0010629">
    <property type="term" value="P:negative regulation of gene expression"/>
    <property type="evidence" value="ECO:0007669"/>
    <property type="project" value="TreeGrafter"/>
</dbReference>
<dbReference type="InterPro" id="IPR057051">
    <property type="entry name" value="PARP14_RPM_1"/>
</dbReference>